<proteinExistence type="predicted"/>
<sequence length="74" mass="8565">MNQYQQANAVRSIEGYDLRISRETREAQFNAAKAECLMHLRKHVECVEAINFDAYLSVRKERSSTSQAAEERKS</sequence>
<dbReference type="PATRIC" id="fig|656179.3.peg.625"/>
<dbReference type="Proteomes" id="UP000035651">
    <property type="component" value="Chromosome"/>
</dbReference>
<organism evidence="1 2">
    <name type="scientific">Pandoraea faecigallinarum</name>
    <dbReference type="NCBI Taxonomy" id="656179"/>
    <lineage>
        <taxon>Bacteria</taxon>
        <taxon>Pseudomonadati</taxon>
        <taxon>Pseudomonadota</taxon>
        <taxon>Betaproteobacteria</taxon>
        <taxon>Burkholderiales</taxon>
        <taxon>Burkholderiaceae</taxon>
        <taxon>Pandoraea</taxon>
    </lineage>
</organism>
<accession>A0A0H3WRV0</accession>
<keyword evidence="2" id="KW-1185">Reference proteome</keyword>
<reference evidence="1" key="1">
    <citation type="submission" date="2016-06" db="EMBL/GenBank/DDBJ databases">
        <title>Complete Genome Sequence of Pandoraea faecigallinarum DSM-23572.</title>
        <authorList>
            <person name="Yong D."/>
            <person name="Ee R."/>
            <person name="Lim Y.-L."/>
            <person name="Yin W.-F."/>
            <person name="Chan K.-G."/>
        </authorList>
    </citation>
    <scope>NUCLEOTIDE SEQUENCE</scope>
    <source>
        <strain evidence="1">DSM 23572</strain>
    </source>
</reference>
<dbReference type="KEGG" id="pfg:AB870_02830"/>
<dbReference type="STRING" id="656179.AB870_02830"/>
<dbReference type="RefSeq" id="WP_047905237.1">
    <property type="nucleotide sequence ID" value="NZ_CP011807.3"/>
</dbReference>
<evidence type="ECO:0000313" key="1">
    <source>
        <dbReference type="EMBL" id="AKM29293.1"/>
    </source>
</evidence>
<name>A0A0H3WRV0_9BURK</name>
<dbReference type="AlphaFoldDB" id="A0A0H3WRV0"/>
<gene>
    <name evidence="1" type="ORF">AB870_02830</name>
</gene>
<evidence type="ECO:0000313" key="2">
    <source>
        <dbReference type="Proteomes" id="UP000035651"/>
    </source>
</evidence>
<dbReference type="EMBL" id="CP011807">
    <property type="protein sequence ID" value="AKM29293.1"/>
    <property type="molecule type" value="Genomic_DNA"/>
</dbReference>
<protein>
    <submittedName>
        <fullName evidence="1">Uncharacterized protein</fullName>
    </submittedName>
</protein>